<evidence type="ECO:0000313" key="3">
    <source>
        <dbReference type="Proteomes" id="UP000344450"/>
    </source>
</evidence>
<keyword evidence="1" id="KW-0812">Transmembrane</keyword>
<accession>A0ABX6DI01</accession>
<feature type="transmembrane region" description="Helical" evidence="1">
    <location>
        <begin position="60"/>
        <end position="83"/>
    </location>
</feature>
<reference evidence="2 3" key="1">
    <citation type="submission" date="2019-10" db="EMBL/GenBank/DDBJ databases">
        <title>Complete genome sequencing of drug resistant plasmids in Kluyvera intermedia.</title>
        <authorList>
            <person name="Ke C."/>
            <person name="Jian S."/>
        </authorList>
    </citation>
    <scope>NUCLEOTIDE SEQUENCE [LARGE SCALE GENOMIC DNA]</scope>
    <source>
        <strain evidence="2 3">N2-1</strain>
    </source>
</reference>
<evidence type="ECO:0000313" key="2">
    <source>
        <dbReference type="EMBL" id="QGH28416.1"/>
    </source>
</evidence>
<feature type="transmembrane region" description="Helical" evidence="1">
    <location>
        <begin position="20"/>
        <end position="40"/>
    </location>
</feature>
<evidence type="ECO:0000256" key="1">
    <source>
        <dbReference type="SAM" id="Phobius"/>
    </source>
</evidence>
<name>A0ABX6DI01_KLUIN</name>
<feature type="transmembrane region" description="Helical" evidence="1">
    <location>
        <begin position="95"/>
        <end position="119"/>
    </location>
</feature>
<sequence>MNGFTQMINVDNLKKRGQLFTAGCVCIGFTWLAYCSSITGVMDLLMSRSIVYYHWYYPPIILFIPTMVYFDFMFVFAFLSYNLKLPAILGKGLLISYYYAGAAFIMGNVISFVVMFYPLGTNYVQCLRSGPMAGTYYTKTEQICEQLKIAQENENYFAIQMLNDKLDSIRLHE</sequence>
<protein>
    <submittedName>
        <fullName evidence="2">DUF1240 domain-containing protein</fullName>
    </submittedName>
</protein>
<organism evidence="2 3">
    <name type="scientific">Kluyvera intermedia</name>
    <name type="common">Enterobacter intermedius</name>
    <dbReference type="NCBI Taxonomy" id="61648"/>
    <lineage>
        <taxon>Bacteria</taxon>
        <taxon>Pseudomonadati</taxon>
        <taxon>Pseudomonadota</taxon>
        <taxon>Gammaproteobacteria</taxon>
        <taxon>Enterobacterales</taxon>
        <taxon>Enterobacteriaceae</taxon>
        <taxon>Kluyvera</taxon>
    </lineage>
</organism>
<keyword evidence="1" id="KW-1133">Transmembrane helix</keyword>
<dbReference type="Proteomes" id="UP000344450">
    <property type="component" value="Chromosome"/>
</dbReference>
<gene>
    <name evidence="2" type="ORF">GHC21_01495</name>
</gene>
<dbReference type="RefSeq" id="WP_153741978.1">
    <property type="nucleotide sequence ID" value="NZ_CP045843.1"/>
</dbReference>
<dbReference type="EMBL" id="CP045845">
    <property type="protein sequence ID" value="QGH28416.1"/>
    <property type="molecule type" value="Genomic_DNA"/>
</dbReference>
<keyword evidence="3" id="KW-1185">Reference proteome</keyword>
<dbReference type="GeneID" id="91971041"/>
<proteinExistence type="predicted"/>
<keyword evidence="1" id="KW-0472">Membrane</keyword>